<evidence type="ECO:0000256" key="1">
    <source>
        <dbReference type="ARBA" id="ARBA00022729"/>
    </source>
</evidence>
<dbReference type="InterPro" id="IPR011519">
    <property type="entry name" value="UnbV_ASPIC"/>
</dbReference>
<dbReference type="InterPro" id="IPR028994">
    <property type="entry name" value="Integrin_alpha_N"/>
</dbReference>
<dbReference type="Pfam" id="PF07593">
    <property type="entry name" value="UnbV_ASPIC"/>
    <property type="match status" value="1"/>
</dbReference>
<dbReference type="PANTHER" id="PTHR16026:SF0">
    <property type="entry name" value="CARTILAGE ACIDIC PROTEIN 1"/>
    <property type="match status" value="1"/>
</dbReference>
<dbReference type="SUPFAM" id="SSF69318">
    <property type="entry name" value="Integrin alpha N-terminal domain"/>
    <property type="match status" value="3"/>
</dbReference>
<dbReference type="Pfam" id="PF13517">
    <property type="entry name" value="FG-GAP_3"/>
    <property type="match status" value="4"/>
</dbReference>
<accession>A0ABT8KN66</accession>
<feature type="domain" description="ASPIC/UnbV" evidence="3">
    <location>
        <begin position="525"/>
        <end position="591"/>
    </location>
</feature>
<protein>
    <submittedName>
        <fullName evidence="4">VCBS repeat-containing protein</fullName>
    </submittedName>
</protein>
<feature type="chain" id="PRO_5045802022" evidence="2">
    <location>
        <begin position="22"/>
        <end position="1120"/>
    </location>
</feature>
<sequence length="1120" mass="125204">MQNVNVKNCLLALLCALVFLGCEQVEDTFQAGKPLFSVVDTSHSTITFSNTIQESDTLNYYNFPYIYMGGGVAIGDFNNDNLSDVYLTGNMVENKLYLNKGELIFEDVTEFAGVQGDKRWYTGVTLVDINSDGWLDIYLSVSGKNTDSKNQLFVNDKDGTFTERAAEYGIDDASASIQSTFFDYDKDGDLDLFVANYPLVPLTQGNRFYATMIKQNKPEFSGHMYRNEGNGSFKDVTSDSGLQNFGLTLGLVSMDFNDDGWQDLYLSNDFNVPDYFYLNNGDGTFTEILKRATSHTSMFGMGIDAADFNNDGLIDLVQADMTPEDYKRSKVNMASMSPKSFWQAIDFGFHYQYMQNSLQVNNGMENGGIPFMSEISRMAGIATTDWSWSVLFADLDNDGWKDLYITNGMKRDVNDNDLNQKTGATTFQAAFKRIDIDKYPSEPLENYVFQNKRDFTFKKVTTDWGLDYKGFSNGMAYGDLDNDGDLDLIINNIDKEISLYENLLDQRESHFLRIKLSGSVHNPMGIGAKVWLGSEEGKYMQVQELAVTRGFQSGMEPILHFGLGNNTSPKKLKIIWPDLKQQEMPVTHFNRVIELNYANAKHPDNTDAATGWQREAPAFFFNITDEVALPFEHIEDFYDDYIKEPLLPHKYSTLGPGLATGDANNDGLQDVFIGNAANAKGALLVQDDKGLFTRLPGPWESDSDQEDTGALFLDIDNDGDLDLYVVSGGHDPMEPGTYYQDRLYVKTTTGYEKTLKALPKMPVAGQAVAATDFDHDGDMDLFIGGRNVPGEYPQAPMSYLLENKGGKDHALVFQDVSDAIATGLGNIGMVTGALWTDLNSDGWEDLVVAGEWMPIVIFKNNKGVFEDVTEAWGFREKTGWWYSISTLDVDNDGDNDLVAGNLGHNYKYKASDEKPFEVFANDFDENGRTDIVLSVHKDGKLLPLRGRECSSQQIPAIANKFKTFRDFAAADLADIYGESMLGKSLHYKATTFTHYWIENKGNDKFEWHSLPQRSQISPINSIVPIDYNLDGYLDLVVMGGIYDAEVETPRADASVGLLLKNNMGKGFEEVNPMESGILIRGNIKNASKFKGNDGEMYILFVRNNGKPQLIQLLNIKTAID</sequence>
<comment type="caution">
    <text evidence="4">The sequence shown here is derived from an EMBL/GenBank/DDBJ whole genome shotgun (WGS) entry which is preliminary data.</text>
</comment>
<organism evidence="4 5">
    <name type="scientific">Splendidivirga corallicola</name>
    <dbReference type="NCBI Taxonomy" id="3051826"/>
    <lineage>
        <taxon>Bacteria</taxon>
        <taxon>Pseudomonadati</taxon>
        <taxon>Bacteroidota</taxon>
        <taxon>Cytophagia</taxon>
        <taxon>Cytophagales</taxon>
        <taxon>Splendidivirgaceae</taxon>
        <taxon>Splendidivirga</taxon>
    </lineage>
</organism>
<keyword evidence="5" id="KW-1185">Reference proteome</keyword>
<keyword evidence="1 2" id="KW-0732">Signal</keyword>
<dbReference type="Proteomes" id="UP001172082">
    <property type="component" value="Unassembled WGS sequence"/>
</dbReference>
<reference evidence="4" key="1">
    <citation type="submission" date="2023-06" db="EMBL/GenBank/DDBJ databases">
        <title>Genomic of Parafulvivirga corallium.</title>
        <authorList>
            <person name="Wang G."/>
        </authorList>
    </citation>
    <scope>NUCLEOTIDE SEQUENCE</scope>
    <source>
        <strain evidence="4">BMA10</strain>
    </source>
</reference>
<dbReference type="InterPro" id="IPR013517">
    <property type="entry name" value="FG-GAP"/>
</dbReference>
<dbReference type="RefSeq" id="WP_346752203.1">
    <property type="nucleotide sequence ID" value="NZ_JAUJEA010000004.1"/>
</dbReference>
<gene>
    <name evidence="4" type="ORF">QQ008_12405</name>
</gene>
<dbReference type="EMBL" id="JAUJEA010000004">
    <property type="protein sequence ID" value="MDN5202177.1"/>
    <property type="molecule type" value="Genomic_DNA"/>
</dbReference>
<dbReference type="Gene3D" id="2.130.10.130">
    <property type="entry name" value="Integrin alpha, N-terminal"/>
    <property type="match status" value="4"/>
</dbReference>
<dbReference type="PROSITE" id="PS51257">
    <property type="entry name" value="PROKAR_LIPOPROTEIN"/>
    <property type="match status" value="1"/>
</dbReference>
<evidence type="ECO:0000259" key="3">
    <source>
        <dbReference type="Pfam" id="PF07593"/>
    </source>
</evidence>
<evidence type="ECO:0000313" key="5">
    <source>
        <dbReference type="Proteomes" id="UP001172082"/>
    </source>
</evidence>
<dbReference type="PANTHER" id="PTHR16026">
    <property type="entry name" value="CARTILAGE ACIDIC PROTEIN 1"/>
    <property type="match status" value="1"/>
</dbReference>
<name>A0ABT8KN66_9BACT</name>
<dbReference type="InterPro" id="IPR027039">
    <property type="entry name" value="Crtac1"/>
</dbReference>
<evidence type="ECO:0000313" key="4">
    <source>
        <dbReference type="EMBL" id="MDN5202177.1"/>
    </source>
</evidence>
<feature type="signal peptide" evidence="2">
    <location>
        <begin position="1"/>
        <end position="21"/>
    </location>
</feature>
<evidence type="ECO:0000256" key="2">
    <source>
        <dbReference type="SAM" id="SignalP"/>
    </source>
</evidence>
<proteinExistence type="predicted"/>